<reference evidence="2 3" key="1">
    <citation type="journal article" date="2018" name="ISME J.">
        <title>Endosymbiont genomes yield clues of tubeworm success.</title>
        <authorList>
            <person name="Li Y."/>
            <person name="Liles M.R."/>
            <person name="Halanych K.M."/>
        </authorList>
    </citation>
    <scope>NUCLEOTIDE SEQUENCE [LARGE SCALE GENOMIC DNA]</scope>
    <source>
        <strain evidence="2">A1464</strain>
    </source>
</reference>
<keyword evidence="2" id="KW-0966">Cell projection</keyword>
<sequence>MSSDIMTSQISKDLLSSSSVVKSNSTNVNQVENRQNLVAESAASEGKVLPPEAKEQEVSSEDLKQAVTELNQHIQNIERDLFFSVDDSSGRTVVKVVNSETEEVIRQIPSEEVLRISRSIHEQMGDVSGLIFETSA</sequence>
<dbReference type="AlphaFoldDB" id="A0A370DII9"/>
<comment type="caution">
    <text evidence="2">The sequence shown here is derived from an EMBL/GenBank/DDBJ whole genome shotgun (WGS) entry which is preliminary data.</text>
</comment>
<keyword evidence="3" id="KW-1185">Reference proteome</keyword>
<dbReference type="InterPro" id="IPR035924">
    <property type="entry name" value="FlaG-like_sf"/>
</dbReference>
<evidence type="ECO:0000313" key="2">
    <source>
        <dbReference type="EMBL" id="RDH84701.1"/>
    </source>
</evidence>
<dbReference type="Pfam" id="PF03646">
    <property type="entry name" value="FlaG"/>
    <property type="match status" value="1"/>
</dbReference>
<evidence type="ECO:0000256" key="1">
    <source>
        <dbReference type="SAM" id="MobiDB-lite"/>
    </source>
</evidence>
<dbReference type="SUPFAM" id="SSF160214">
    <property type="entry name" value="FlaG-like"/>
    <property type="match status" value="1"/>
</dbReference>
<name>A0A370DII9_9GAMM</name>
<evidence type="ECO:0000313" key="3">
    <source>
        <dbReference type="Proteomes" id="UP000254266"/>
    </source>
</evidence>
<gene>
    <name evidence="2" type="ORF">DIZ80_04335</name>
</gene>
<dbReference type="PANTHER" id="PTHR37166:SF1">
    <property type="entry name" value="PROTEIN FLAG"/>
    <property type="match status" value="1"/>
</dbReference>
<protein>
    <submittedName>
        <fullName evidence="2">Flagellar biosynthesis protein FlaG</fullName>
    </submittedName>
</protein>
<feature type="compositionally biased region" description="Low complexity" evidence="1">
    <location>
        <begin position="7"/>
        <end position="31"/>
    </location>
</feature>
<accession>A0A370DII9</accession>
<feature type="region of interest" description="Disordered" evidence="1">
    <location>
        <begin position="1"/>
        <end position="60"/>
    </location>
</feature>
<keyword evidence="2" id="KW-0282">Flagellum</keyword>
<proteinExistence type="predicted"/>
<dbReference type="InterPro" id="IPR005186">
    <property type="entry name" value="FlaG"/>
</dbReference>
<dbReference type="Proteomes" id="UP000254266">
    <property type="component" value="Unassembled WGS sequence"/>
</dbReference>
<keyword evidence="2" id="KW-0969">Cilium</keyword>
<dbReference type="Gene3D" id="3.30.160.170">
    <property type="entry name" value="FlaG-like"/>
    <property type="match status" value="1"/>
</dbReference>
<dbReference type="PANTHER" id="PTHR37166">
    <property type="entry name" value="PROTEIN FLAG"/>
    <property type="match status" value="1"/>
</dbReference>
<organism evidence="2 3">
    <name type="scientific">endosymbiont of Galathealinum brachiosum</name>
    <dbReference type="NCBI Taxonomy" id="2200906"/>
    <lineage>
        <taxon>Bacteria</taxon>
        <taxon>Pseudomonadati</taxon>
        <taxon>Pseudomonadota</taxon>
        <taxon>Gammaproteobacteria</taxon>
        <taxon>sulfur-oxidizing symbionts</taxon>
    </lineage>
</organism>
<dbReference type="EMBL" id="QFXC01000007">
    <property type="protein sequence ID" value="RDH84701.1"/>
    <property type="molecule type" value="Genomic_DNA"/>
</dbReference>